<proteinExistence type="inferred from homology"/>
<evidence type="ECO:0000256" key="1">
    <source>
        <dbReference type="ARBA" id="ARBA00009108"/>
    </source>
</evidence>
<dbReference type="RefSeq" id="WP_216417966.1">
    <property type="nucleotide sequence ID" value="NZ_JAHLQK010000005.1"/>
</dbReference>
<evidence type="ECO:0000313" key="3">
    <source>
        <dbReference type="EMBL" id="MBU5677300.1"/>
    </source>
</evidence>
<evidence type="ECO:0000313" key="4">
    <source>
        <dbReference type="Proteomes" id="UP000779508"/>
    </source>
</evidence>
<dbReference type="Pfam" id="PF05949">
    <property type="entry name" value="DUF881"/>
    <property type="match status" value="1"/>
</dbReference>
<gene>
    <name evidence="3" type="ORF">KQI88_12835</name>
</gene>
<evidence type="ECO:0000256" key="2">
    <source>
        <dbReference type="SAM" id="Coils"/>
    </source>
</evidence>
<accession>A0ABS6G476</accession>
<dbReference type="EMBL" id="JAHLQK010000005">
    <property type="protein sequence ID" value="MBU5677300.1"/>
    <property type="molecule type" value="Genomic_DNA"/>
</dbReference>
<name>A0ABS6G476_9FIRM</name>
<comment type="similarity">
    <text evidence="1">Belongs to the UPF0749 family.</text>
</comment>
<dbReference type="PANTHER" id="PTHR37313:SF2">
    <property type="entry name" value="UPF0749 PROTEIN YLXX"/>
    <property type="match status" value="1"/>
</dbReference>
<keyword evidence="4" id="KW-1185">Reference proteome</keyword>
<feature type="coiled-coil region" evidence="2">
    <location>
        <begin position="41"/>
        <end position="68"/>
    </location>
</feature>
<dbReference type="Proteomes" id="UP000779508">
    <property type="component" value="Unassembled WGS sequence"/>
</dbReference>
<dbReference type="InterPro" id="IPR010273">
    <property type="entry name" value="DUF881"/>
</dbReference>
<organism evidence="3 4">
    <name type="scientific">Alkaliphilus flagellatus</name>
    <dbReference type="NCBI Taxonomy" id="2841507"/>
    <lineage>
        <taxon>Bacteria</taxon>
        <taxon>Bacillati</taxon>
        <taxon>Bacillota</taxon>
        <taxon>Clostridia</taxon>
        <taxon>Peptostreptococcales</taxon>
        <taxon>Natronincolaceae</taxon>
        <taxon>Alkaliphilus</taxon>
    </lineage>
</organism>
<dbReference type="PANTHER" id="PTHR37313">
    <property type="entry name" value="UPF0749 PROTEIN RV1825"/>
    <property type="match status" value="1"/>
</dbReference>
<keyword evidence="2" id="KW-0175">Coiled coil</keyword>
<protein>
    <submittedName>
        <fullName evidence="3">DUF881 domain-containing protein</fullName>
    </submittedName>
</protein>
<comment type="caution">
    <text evidence="3">The sequence shown here is derived from an EMBL/GenBank/DDBJ whole genome shotgun (WGS) entry which is preliminary data.</text>
</comment>
<reference evidence="3 4" key="1">
    <citation type="submission" date="2021-06" db="EMBL/GenBank/DDBJ databases">
        <authorList>
            <person name="Sun Q."/>
            <person name="Li D."/>
        </authorList>
    </citation>
    <scope>NUCLEOTIDE SEQUENCE [LARGE SCALE GENOMIC DNA]</scope>
    <source>
        <strain evidence="3 4">MSJ-5</strain>
    </source>
</reference>
<sequence length="241" mass="26973">MKIQLNKIIIIILLCTILGFFIAIQVKNVQGDYSFVSLKTITDLQNMVKREQEEVSNMKELIASNKSKLIEYENAIREGGSIKDVLKKENEQLKTISGFVDLEGPGIIIKLSDSERELYEWENPNDVIVHDADVLNIINDLKIAGAEALSINGQRIMSISEIQCAGYTITINNHTYGQPFIIKAIGNQDTLGAAVKSPDSNAFILKEVYGLGLEVETDEHVRIAKYNNSIVWKYLTPKEGE</sequence>